<dbReference type="InterPro" id="IPR051962">
    <property type="entry name" value="Cuticlin"/>
</dbReference>
<keyword evidence="6" id="KW-1133">Transmembrane helix</keyword>
<comment type="subcellular location">
    <subcellularLocation>
        <location evidence="1">Cell membrane</location>
        <topology evidence="1">Single-pass type I membrane protein</topology>
    </subcellularLocation>
</comment>
<protein>
    <submittedName>
        <fullName evidence="11">ZP domain-containing protein</fullName>
    </submittedName>
</protein>
<dbReference type="PANTHER" id="PTHR22907:SF26">
    <property type="entry name" value="ZP DOMAIN-CONTAINING PROTEIN"/>
    <property type="match status" value="1"/>
</dbReference>
<organism evidence="10 11">
    <name type="scientific">Plectus sambesii</name>
    <dbReference type="NCBI Taxonomy" id="2011161"/>
    <lineage>
        <taxon>Eukaryota</taxon>
        <taxon>Metazoa</taxon>
        <taxon>Ecdysozoa</taxon>
        <taxon>Nematoda</taxon>
        <taxon>Chromadorea</taxon>
        <taxon>Plectida</taxon>
        <taxon>Plectina</taxon>
        <taxon>Plectoidea</taxon>
        <taxon>Plectidae</taxon>
        <taxon>Plectus</taxon>
    </lineage>
</organism>
<evidence type="ECO:0000313" key="11">
    <source>
        <dbReference type="WBParaSite" id="PSAMB.scaffold11530size3288.g34208.t1"/>
    </source>
</evidence>
<dbReference type="PANTHER" id="PTHR22907">
    <property type="entry name" value="GH04558P"/>
    <property type="match status" value="1"/>
</dbReference>
<keyword evidence="5 8" id="KW-0732">Signal</keyword>
<dbReference type="WBParaSite" id="PSAMB.scaffold11530size3288.g34208.t1">
    <property type="protein sequence ID" value="PSAMB.scaffold11530size3288.g34208.t1"/>
    <property type="gene ID" value="PSAMB.scaffold11530size3288.g34208"/>
</dbReference>
<keyword evidence="2" id="KW-0193">Cuticle</keyword>
<dbReference type="SMART" id="SM00241">
    <property type="entry name" value="ZP"/>
    <property type="match status" value="1"/>
</dbReference>
<feature type="chain" id="PRO_5038114929" evidence="8">
    <location>
        <begin position="21"/>
        <end position="279"/>
    </location>
</feature>
<evidence type="ECO:0000259" key="9">
    <source>
        <dbReference type="PROSITE" id="PS51034"/>
    </source>
</evidence>
<evidence type="ECO:0000256" key="5">
    <source>
        <dbReference type="ARBA" id="ARBA00022729"/>
    </source>
</evidence>
<evidence type="ECO:0000256" key="3">
    <source>
        <dbReference type="ARBA" id="ARBA00022475"/>
    </source>
</evidence>
<dbReference type="Proteomes" id="UP000887566">
    <property type="component" value="Unplaced"/>
</dbReference>
<dbReference type="GO" id="GO:0005886">
    <property type="term" value="C:plasma membrane"/>
    <property type="evidence" value="ECO:0007669"/>
    <property type="project" value="UniProtKB-SubCell"/>
</dbReference>
<dbReference type="AlphaFoldDB" id="A0A914UPM2"/>
<evidence type="ECO:0000256" key="2">
    <source>
        <dbReference type="ARBA" id="ARBA00022460"/>
    </source>
</evidence>
<accession>A0A914UPM2</accession>
<dbReference type="Pfam" id="PF25057">
    <property type="entry name" value="CUT_N"/>
    <property type="match status" value="1"/>
</dbReference>
<evidence type="ECO:0000313" key="10">
    <source>
        <dbReference type="Proteomes" id="UP000887566"/>
    </source>
</evidence>
<dbReference type="InterPro" id="IPR001507">
    <property type="entry name" value="ZP_dom"/>
</dbReference>
<sequence>MQLVATVLAALSSFCLLANAIPIDNGVKGYPHVTCGPHSVTVDVDTERPLNGRIYVKGEVHRQECVRTFTGRPEPWAVENSGGYGQPAPPQEWGGEKVGIELKFGDCNMRRQRTLHPRGVEYTFTMVVSFHPLFLTKVDRAYRVRCFYMEAVKTVNAAIDVSMLTTHQLNEQFPMPTCTYHLRRGLDGPPIRFAKVGDKVTHVWQCDKVAGWVFGMLVHSCFVDDGAGNKVQLIDNKGCGVDRHLVPQVNYDNLLITAHAETHVFKYADKQHLFFSCTV</sequence>
<dbReference type="PROSITE" id="PS51034">
    <property type="entry name" value="ZP_2"/>
    <property type="match status" value="1"/>
</dbReference>
<keyword evidence="7" id="KW-0472">Membrane</keyword>
<name>A0A914UPM2_9BILA</name>
<evidence type="ECO:0000256" key="4">
    <source>
        <dbReference type="ARBA" id="ARBA00022692"/>
    </source>
</evidence>
<dbReference type="InterPro" id="IPR056953">
    <property type="entry name" value="CUT_N"/>
</dbReference>
<proteinExistence type="predicted"/>
<keyword evidence="3" id="KW-1003">Cell membrane</keyword>
<reference evidence="11" key="1">
    <citation type="submission" date="2022-11" db="UniProtKB">
        <authorList>
            <consortium name="WormBaseParasite"/>
        </authorList>
    </citation>
    <scope>IDENTIFICATION</scope>
</reference>
<keyword evidence="10" id="KW-1185">Reference proteome</keyword>
<evidence type="ECO:0000256" key="8">
    <source>
        <dbReference type="SAM" id="SignalP"/>
    </source>
</evidence>
<feature type="domain" description="ZP" evidence="9">
    <location>
        <begin position="34"/>
        <end position="279"/>
    </location>
</feature>
<dbReference type="GO" id="GO:0042302">
    <property type="term" value="F:structural constituent of cuticle"/>
    <property type="evidence" value="ECO:0007669"/>
    <property type="project" value="UniProtKB-KW"/>
</dbReference>
<feature type="signal peptide" evidence="8">
    <location>
        <begin position="1"/>
        <end position="20"/>
    </location>
</feature>
<keyword evidence="4" id="KW-0812">Transmembrane</keyword>
<dbReference type="Pfam" id="PF25301">
    <property type="entry name" value="CUT_C"/>
    <property type="match status" value="1"/>
</dbReference>
<evidence type="ECO:0000256" key="7">
    <source>
        <dbReference type="ARBA" id="ARBA00023136"/>
    </source>
</evidence>
<evidence type="ECO:0000256" key="1">
    <source>
        <dbReference type="ARBA" id="ARBA00004251"/>
    </source>
</evidence>
<dbReference type="InterPro" id="IPR057475">
    <property type="entry name" value="CUT_C"/>
</dbReference>
<evidence type="ECO:0000256" key="6">
    <source>
        <dbReference type="ARBA" id="ARBA00022989"/>
    </source>
</evidence>